<evidence type="ECO:0000313" key="2">
    <source>
        <dbReference type="Proteomes" id="UP000184188"/>
    </source>
</evidence>
<name>A0A1L9SSI9_9EURO</name>
<reference evidence="2" key="1">
    <citation type="journal article" date="2017" name="Genome Biol.">
        <title>Comparative genomics reveals high biological diversity and specific adaptations in the industrially and medically important fungal genus Aspergillus.</title>
        <authorList>
            <person name="de Vries R.P."/>
            <person name="Riley R."/>
            <person name="Wiebenga A."/>
            <person name="Aguilar-Osorio G."/>
            <person name="Amillis S."/>
            <person name="Uchima C.A."/>
            <person name="Anderluh G."/>
            <person name="Asadollahi M."/>
            <person name="Askin M."/>
            <person name="Barry K."/>
            <person name="Battaglia E."/>
            <person name="Bayram O."/>
            <person name="Benocci T."/>
            <person name="Braus-Stromeyer S.A."/>
            <person name="Caldana C."/>
            <person name="Canovas D."/>
            <person name="Cerqueira G.C."/>
            <person name="Chen F."/>
            <person name="Chen W."/>
            <person name="Choi C."/>
            <person name="Clum A."/>
            <person name="Dos Santos R.A."/>
            <person name="Damasio A.R."/>
            <person name="Diallinas G."/>
            <person name="Emri T."/>
            <person name="Fekete E."/>
            <person name="Flipphi M."/>
            <person name="Freyberg S."/>
            <person name="Gallo A."/>
            <person name="Gournas C."/>
            <person name="Habgood R."/>
            <person name="Hainaut M."/>
            <person name="Harispe M.L."/>
            <person name="Henrissat B."/>
            <person name="Hilden K.S."/>
            <person name="Hope R."/>
            <person name="Hossain A."/>
            <person name="Karabika E."/>
            <person name="Karaffa L."/>
            <person name="Karanyi Z."/>
            <person name="Krasevec N."/>
            <person name="Kuo A."/>
            <person name="Kusch H."/>
            <person name="LaButti K."/>
            <person name="Lagendijk E.L."/>
            <person name="Lapidus A."/>
            <person name="Levasseur A."/>
            <person name="Lindquist E."/>
            <person name="Lipzen A."/>
            <person name="Logrieco A.F."/>
            <person name="MacCabe A."/>
            <person name="Maekelae M.R."/>
            <person name="Malavazi I."/>
            <person name="Melin P."/>
            <person name="Meyer V."/>
            <person name="Mielnichuk N."/>
            <person name="Miskei M."/>
            <person name="Molnar A.P."/>
            <person name="Mule G."/>
            <person name="Ngan C.Y."/>
            <person name="Orejas M."/>
            <person name="Orosz E."/>
            <person name="Ouedraogo J.P."/>
            <person name="Overkamp K.M."/>
            <person name="Park H.-S."/>
            <person name="Perrone G."/>
            <person name="Piumi F."/>
            <person name="Punt P.J."/>
            <person name="Ram A.F."/>
            <person name="Ramon A."/>
            <person name="Rauscher S."/>
            <person name="Record E."/>
            <person name="Riano-Pachon D.M."/>
            <person name="Robert V."/>
            <person name="Roehrig J."/>
            <person name="Ruller R."/>
            <person name="Salamov A."/>
            <person name="Salih N.S."/>
            <person name="Samson R.A."/>
            <person name="Sandor E."/>
            <person name="Sanguinetti M."/>
            <person name="Schuetze T."/>
            <person name="Sepcic K."/>
            <person name="Shelest E."/>
            <person name="Sherlock G."/>
            <person name="Sophianopoulou V."/>
            <person name="Squina F.M."/>
            <person name="Sun H."/>
            <person name="Susca A."/>
            <person name="Todd R.B."/>
            <person name="Tsang A."/>
            <person name="Unkles S.E."/>
            <person name="van de Wiele N."/>
            <person name="van Rossen-Uffink D."/>
            <person name="Oliveira J.V."/>
            <person name="Vesth T.C."/>
            <person name="Visser J."/>
            <person name="Yu J.-H."/>
            <person name="Zhou M."/>
            <person name="Andersen M.R."/>
            <person name="Archer D.B."/>
            <person name="Baker S.E."/>
            <person name="Benoit I."/>
            <person name="Brakhage A.A."/>
            <person name="Braus G.H."/>
            <person name="Fischer R."/>
            <person name="Frisvad J.C."/>
            <person name="Goldman G.H."/>
            <person name="Houbraken J."/>
            <person name="Oakley B."/>
            <person name="Pocsi I."/>
            <person name="Scazzocchio C."/>
            <person name="Seiboth B."/>
            <person name="vanKuyk P.A."/>
            <person name="Wortman J."/>
            <person name="Dyer P.S."/>
            <person name="Grigoriev I.V."/>
        </authorList>
    </citation>
    <scope>NUCLEOTIDE SEQUENCE [LARGE SCALE GENOMIC DNA]</scope>
    <source>
        <strain evidence="2">CBS 506.65</strain>
    </source>
</reference>
<dbReference type="RefSeq" id="XP_022584680.1">
    <property type="nucleotide sequence ID" value="XM_022730384.1"/>
</dbReference>
<dbReference type="OrthoDB" id="3830579at2759"/>
<proteinExistence type="predicted"/>
<organism evidence="1 2">
    <name type="scientific">Penicilliopsis zonata CBS 506.65</name>
    <dbReference type="NCBI Taxonomy" id="1073090"/>
    <lineage>
        <taxon>Eukaryota</taxon>
        <taxon>Fungi</taxon>
        <taxon>Dikarya</taxon>
        <taxon>Ascomycota</taxon>
        <taxon>Pezizomycotina</taxon>
        <taxon>Eurotiomycetes</taxon>
        <taxon>Eurotiomycetidae</taxon>
        <taxon>Eurotiales</taxon>
        <taxon>Aspergillaceae</taxon>
        <taxon>Penicilliopsis</taxon>
    </lineage>
</organism>
<evidence type="ECO:0008006" key="3">
    <source>
        <dbReference type="Google" id="ProtNLM"/>
    </source>
</evidence>
<dbReference type="EMBL" id="KV878337">
    <property type="protein sequence ID" value="OJJ50170.1"/>
    <property type="molecule type" value="Genomic_DNA"/>
</dbReference>
<evidence type="ECO:0000313" key="1">
    <source>
        <dbReference type="EMBL" id="OJJ50170.1"/>
    </source>
</evidence>
<dbReference type="STRING" id="1073090.A0A1L9SSI9"/>
<keyword evidence="2" id="KW-1185">Reference proteome</keyword>
<dbReference type="Gene3D" id="3.30.70.100">
    <property type="match status" value="2"/>
</dbReference>
<gene>
    <name evidence="1" type="ORF">ASPZODRAFT_90063</name>
</gene>
<dbReference type="GeneID" id="34616848"/>
<dbReference type="VEuPathDB" id="FungiDB:ASPZODRAFT_90063"/>
<dbReference type="AlphaFoldDB" id="A0A1L9SSI9"/>
<sequence length="226" mass="24885">MSQSVTEFVYLRLKSSVRPEDPSNAAGKEFLSILEQTKAQSGYNGSAWGRTHEDENSVIWMIDWADARGSCPASLLSPLLEAESAAISIYTSLHPPVSKTDLLTWNPVTEVCALAFPSSLSADERHTLMGHLAEFRGAVVQGLEACKAPVSWSMGQVERPGRMKHAESASGEAEFFLLVVGWKSVEAHMEAKETSRFLEAIAPIREMMLPPLPELGMKHVRFQKVD</sequence>
<dbReference type="Proteomes" id="UP000184188">
    <property type="component" value="Unassembled WGS sequence"/>
</dbReference>
<accession>A0A1L9SSI9</accession>
<protein>
    <recommendedName>
        <fullName evidence="3">ABM domain-containing protein</fullName>
    </recommendedName>
</protein>